<dbReference type="EMBL" id="JAPCWZ010000006">
    <property type="protein sequence ID" value="KAK8860138.1"/>
    <property type="molecule type" value="Genomic_DNA"/>
</dbReference>
<evidence type="ECO:0000313" key="2">
    <source>
        <dbReference type="Proteomes" id="UP001390339"/>
    </source>
</evidence>
<reference evidence="1 2" key="1">
    <citation type="journal article" date="2024" name="IMA Fungus">
        <title>Apiospora arundinis, a panoply of carbohydrate-active enzymes and secondary metabolites.</title>
        <authorList>
            <person name="Sorensen T."/>
            <person name="Petersen C."/>
            <person name="Muurmann A.T."/>
            <person name="Christiansen J.V."/>
            <person name="Brundto M.L."/>
            <person name="Overgaard C.K."/>
            <person name="Boysen A.T."/>
            <person name="Wollenberg R.D."/>
            <person name="Larsen T.O."/>
            <person name="Sorensen J.L."/>
            <person name="Nielsen K.L."/>
            <person name="Sondergaard T.E."/>
        </authorList>
    </citation>
    <scope>NUCLEOTIDE SEQUENCE [LARGE SCALE GENOMIC DNA]</scope>
    <source>
        <strain evidence="1 2">AAU 773</strain>
    </source>
</reference>
<protein>
    <submittedName>
        <fullName evidence="1">Uncharacterized protein</fullName>
    </submittedName>
</protein>
<dbReference type="Proteomes" id="UP001390339">
    <property type="component" value="Unassembled WGS sequence"/>
</dbReference>
<organism evidence="1 2">
    <name type="scientific">Apiospora arundinis</name>
    <dbReference type="NCBI Taxonomy" id="335852"/>
    <lineage>
        <taxon>Eukaryota</taxon>
        <taxon>Fungi</taxon>
        <taxon>Dikarya</taxon>
        <taxon>Ascomycota</taxon>
        <taxon>Pezizomycotina</taxon>
        <taxon>Sordariomycetes</taxon>
        <taxon>Xylariomycetidae</taxon>
        <taxon>Amphisphaeriales</taxon>
        <taxon>Apiosporaceae</taxon>
        <taxon>Apiospora</taxon>
    </lineage>
</organism>
<name>A0ABR2IAX7_9PEZI</name>
<sequence>MSLVSTRNSAANQVLHLPEMLTMIAEVFYDDAVAKDVRPDLANFVKVNHLWYHSAIHILWRNLSLWNIPNLADIFANISPFRRNFLASYVEAATVHPERRALSAHAHHLGNIEFPKLWELHIYAVGDCNTQLPLLGKHDIQLVSCVHRGGFVGKSVLTPAVIDQCLNADSFFGYLLQATFPDLEHLRFSYPIPSSYHGYPLASNNLGLAKLDDAGFEPVPGPNPFYWVAFSRKPSSKPA</sequence>
<comment type="caution">
    <text evidence="1">The sequence shown here is derived from an EMBL/GenBank/DDBJ whole genome shotgun (WGS) entry which is preliminary data.</text>
</comment>
<proteinExistence type="predicted"/>
<evidence type="ECO:0000313" key="1">
    <source>
        <dbReference type="EMBL" id="KAK8860138.1"/>
    </source>
</evidence>
<gene>
    <name evidence="1" type="ORF">PGQ11_010872</name>
</gene>
<keyword evidence="2" id="KW-1185">Reference proteome</keyword>
<accession>A0ABR2IAX7</accession>